<keyword evidence="6" id="KW-0067">ATP-binding</keyword>
<dbReference type="InterPro" id="IPR027417">
    <property type="entry name" value="P-loop_NTPase"/>
</dbReference>
<evidence type="ECO:0000256" key="5">
    <source>
        <dbReference type="ARBA" id="ARBA00022821"/>
    </source>
</evidence>
<evidence type="ECO:0000259" key="9">
    <source>
        <dbReference type="Pfam" id="PF23598"/>
    </source>
</evidence>
<dbReference type="Gene3D" id="1.10.8.430">
    <property type="entry name" value="Helical domain of apoptotic protease-activating factors"/>
    <property type="match status" value="1"/>
</dbReference>
<keyword evidence="4" id="KW-0547">Nucleotide-binding</keyword>
<dbReference type="InterPro" id="IPR002182">
    <property type="entry name" value="NB-ARC"/>
</dbReference>
<dbReference type="Gene3D" id="1.10.10.10">
    <property type="entry name" value="Winged helix-like DNA-binding domain superfamily/Winged helix DNA-binding domain"/>
    <property type="match status" value="1"/>
</dbReference>
<dbReference type="Pfam" id="PF23559">
    <property type="entry name" value="WHD_DRP"/>
    <property type="match status" value="1"/>
</dbReference>
<evidence type="ECO:0000256" key="6">
    <source>
        <dbReference type="ARBA" id="ARBA00022840"/>
    </source>
</evidence>
<feature type="domain" description="Disease resistance protein winged helix" evidence="8">
    <location>
        <begin position="414"/>
        <end position="484"/>
    </location>
</feature>
<dbReference type="RefSeq" id="XP_030544070.1">
    <property type="nucleotide sequence ID" value="XM_030688210.2"/>
</dbReference>
<keyword evidence="10" id="KW-1185">Reference proteome</keyword>
<evidence type="ECO:0000313" key="10">
    <source>
        <dbReference type="Proteomes" id="UP000827889"/>
    </source>
</evidence>
<dbReference type="GO" id="GO:0006952">
    <property type="term" value="P:defense response"/>
    <property type="evidence" value="ECO:0007669"/>
    <property type="project" value="UniProtKB-KW"/>
</dbReference>
<reference evidence="10" key="1">
    <citation type="submission" date="2025-05" db="UniProtKB">
        <authorList>
            <consortium name="RefSeq"/>
        </authorList>
    </citation>
    <scope>NUCLEOTIDE SEQUENCE [LARGE SCALE GENOMIC DNA]</scope>
</reference>
<feature type="domain" description="NB-ARC" evidence="7">
    <location>
        <begin position="160"/>
        <end position="325"/>
    </location>
</feature>
<dbReference type="Gene3D" id="3.40.50.300">
    <property type="entry name" value="P-loop containing nucleotide triphosphate hydrolases"/>
    <property type="match status" value="1"/>
</dbReference>
<evidence type="ECO:0000259" key="7">
    <source>
        <dbReference type="Pfam" id="PF00931"/>
    </source>
</evidence>
<dbReference type="InterPro" id="IPR036388">
    <property type="entry name" value="WH-like_DNA-bd_sf"/>
</dbReference>
<dbReference type="InterPro" id="IPR055414">
    <property type="entry name" value="LRR_R13L4/SHOC2-like"/>
</dbReference>
<dbReference type="FunFam" id="1.10.10.10:FF:000322">
    <property type="entry name" value="Probable disease resistance protein At1g63360"/>
    <property type="match status" value="1"/>
</dbReference>
<dbReference type="Pfam" id="PF23598">
    <property type="entry name" value="LRR_14"/>
    <property type="match status" value="1"/>
</dbReference>
<dbReference type="PANTHER" id="PTHR33463:SF220">
    <property type="entry name" value="NB-ARC DOMAIN-CONTAINING PROTEIN"/>
    <property type="match status" value="1"/>
</dbReference>
<comment type="similarity">
    <text evidence="1">Belongs to the disease resistance NB-LRR family.</text>
</comment>
<name>A0A8B8QAD6_9MYRT</name>
<accession>A0A8B8QAD6</accession>
<proteinExistence type="inferred from homology"/>
<evidence type="ECO:0000256" key="3">
    <source>
        <dbReference type="ARBA" id="ARBA00022737"/>
    </source>
</evidence>
<evidence type="ECO:0000259" key="8">
    <source>
        <dbReference type="Pfam" id="PF23559"/>
    </source>
</evidence>
<organism evidence="10 11">
    <name type="scientific">Rhodamnia argentea</name>
    <dbReference type="NCBI Taxonomy" id="178133"/>
    <lineage>
        <taxon>Eukaryota</taxon>
        <taxon>Viridiplantae</taxon>
        <taxon>Streptophyta</taxon>
        <taxon>Embryophyta</taxon>
        <taxon>Tracheophyta</taxon>
        <taxon>Spermatophyta</taxon>
        <taxon>Magnoliopsida</taxon>
        <taxon>eudicotyledons</taxon>
        <taxon>Gunneridae</taxon>
        <taxon>Pentapetalae</taxon>
        <taxon>rosids</taxon>
        <taxon>malvids</taxon>
        <taxon>Myrtales</taxon>
        <taxon>Myrtaceae</taxon>
        <taxon>Myrtoideae</taxon>
        <taxon>Myrteae</taxon>
        <taxon>Australasian group</taxon>
        <taxon>Rhodamnia</taxon>
    </lineage>
</organism>
<evidence type="ECO:0000256" key="2">
    <source>
        <dbReference type="ARBA" id="ARBA00022614"/>
    </source>
</evidence>
<dbReference type="AlphaFoldDB" id="A0A8B8QAD6"/>
<dbReference type="InterPro" id="IPR058922">
    <property type="entry name" value="WHD_DRP"/>
</dbReference>
<keyword evidence="3" id="KW-0677">Repeat</keyword>
<dbReference type="PANTHER" id="PTHR33463">
    <property type="entry name" value="NB-ARC DOMAIN-CONTAINING PROTEIN-RELATED"/>
    <property type="match status" value="1"/>
</dbReference>
<dbReference type="InterPro" id="IPR050905">
    <property type="entry name" value="Plant_NBS-LRR"/>
</dbReference>
<reference evidence="11" key="2">
    <citation type="submission" date="2025-08" db="UniProtKB">
        <authorList>
            <consortium name="RefSeq"/>
        </authorList>
    </citation>
    <scope>IDENTIFICATION</scope>
    <source>
        <tissue evidence="11">Leaf</tissue>
    </source>
</reference>
<dbReference type="InterPro" id="IPR032675">
    <property type="entry name" value="LRR_dom_sf"/>
</dbReference>
<keyword evidence="2" id="KW-0433">Leucine-rich repeat</keyword>
<dbReference type="InterPro" id="IPR042197">
    <property type="entry name" value="Apaf_helical"/>
</dbReference>
<dbReference type="KEGG" id="rarg:115750695"/>
<dbReference type="GO" id="GO:0043531">
    <property type="term" value="F:ADP binding"/>
    <property type="evidence" value="ECO:0007669"/>
    <property type="project" value="InterPro"/>
</dbReference>
<protein>
    <submittedName>
        <fullName evidence="11">Disease resistance protein RPS5-like</fullName>
    </submittedName>
</protein>
<dbReference type="GeneID" id="115750695"/>
<dbReference type="PRINTS" id="PR00364">
    <property type="entry name" value="DISEASERSIST"/>
</dbReference>
<dbReference type="FunFam" id="1.10.8.430:FF:000003">
    <property type="entry name" value="Probable disease resistance protein At5g66910"/>
    <property type="match status" value="1"/>
</dbReference>
<evidence type="ECO:0000313" key="11">
    <source>
        <dbReference type="RefSeq" id="XP_030544070.1"/>
    </source>
</evidence>
<dbReference type="GO" id="GO:0005524">
    <property type="term" value="F:ATP binding"/>
    <property type="evidence" value="ECO:0007669"/>
    <property type="project" value="UniProtKB-KW"/>
</dbReference>
<gene>
    <name evidence="11" type="primary">LOC115750695</name>
</gene>
<dbReference type="SUPFAM" id="SSF52540">
    <property type="entry name" value="P-loop containing nucleoside triphosphate hydrolases"/>
    <property type="match status" value="1"/>
</dbReference>
<evidence type="ECO:0000256" key="4">
    <source>
        <dbReference type="ARBA" id="ARBA00022741"/>
    </source>
</evidence>
<dbReference type="FunFam" id="3.40.50.300:FF:001091">
    <property type="entry name" value="Probable disease resistance protein At1g61300"/>
    <property type="match status" value="1"/>
</dbReference>
<dbReference type="SUPFAM" id="SSF52058">
    <property type="entry name" value="L domain-like"/>
    <property type="match status" value="1"/>
</dbReference>
<dbReference type="Proteomes" id="UP000827889">
    <property type="component" value="Chromosome 2"/>
</dbReference>
<dbReference type="Gene3D" id="3.80.10.10">
    <property type="entry name" value="Ribonuclease Inhibitor"/>
    <property type="match status" value="2"/>
</dbReference>
<sequence>MEFASPLSLLVKCLWGLARKPLGSIYSRKDNVDLLRKETEDLKAKSEDVKARVEREERGGGVQRTKQVEKWLDEVQEFVGGVDQLLGEVRERDQIKCLGRCLSRNCRSSYRLGKRVEQMLNEARELQTKEGKFGILTSPLPPPPVLEMPMDETVGLDIFLNKVWKWLLDEKQVRVIGLYGTGGVGKTTLMKRINEKLARANHGFEIVIWVVVSRQVNEDSIRDALRKRLHFQDESWNRWSPDERVHHLCHVLTQKKFVLFVDDVWQRLDLSNIGVPLPSVKNGSKVVFTTRLKHVCDQMGANKTLEVECLMPEEALKLFEKNVGKSLVDCHQEIRDLANDIAEECKGLPLALITVGQAMARKENSREWRHALTTLRNNPHKLSGMVEEVYHILEFSYNSLNDTTLQLCFLYCCLFPEHYPIRPDELIELWIGEGLLGDTDDVYSLRDKGEYVLGSLNTACLLENGHGFSEGQYVKMHDVIRDMATWIARDRGQKENKLLVIENEEDMSVEMISKRGEAEKVSLWGKRIRNIDRTLPRCSQLETLFVRETNVWLVPRGFFNSMMACLTFLNLSGNRNMQSFPEGICNLINLRYLNMSATGISKLPREIKNLTHLRWLLLDEIFKDNLVPTGAITSLPLNVFSKWTGTGSGQVKEDEMVEELGHMHHLADLSLAVCKSSSALNIFQSHNIQRCIRRARIIDSKDLTRIQISHSPTGSGTFSHLEELYLQRCYGLREMEITQGPGRAPNRSCFPSLFEVEISRCGLSNLSWLVHAPKLRKLTVQGCSSMENIIGHGFASEELAASGLFSRLELLSLSDLPNLTSICDQALSFPKGVSFRIAKCHGLRKLPLDSNSARETSFSVSGEAHWWAKFEWDDPCTKVTLLEKEKAFGDAIREMKEKAMWVATMQFRP</sequence>
<keyword evidence="5" id="KW-0611">Plant defense</keyword>
<dbReference type="OrthoDB" id="664960at2759"/>
<feature type="domain" description="Disease resistance R13L4/SHOC-2-like LRR" evidence="9">
    <location>
        <begin position="566"/>
        <end position="813"/>
    </location>
</feature>
<dbReference type="Pfam" id="PF00931">
    <property type="entry name" value="NB-ARC"/>
    <property type="match status" value="1"/>
</dbReference>
<evidence type="ECO:0000256" key="1">
    <source>
        <dbReference type="ARBA" id="ARBA00008894"/>
    </source>
</evidence>